<reference evidence="6 7" key="1">
    <citation type="journal article" date="2022" name="Nat. Ecol. Evol.">
        <title>A masculinizing supergene underlies an exaggerated male reproductive morph in a spider.</title>
        <authorList>
            <person name="Hendrickx F."/>
            <person name="De Corte Z."/>
            <person name="Sonet G."/>
            <person name="Van Belleghem S.M."/>
            <person name="Kostlbacher S."/>
            <person name="Vangestel C."/>
        </authorList>
    </citation>
    <scope>NUCLEOTIDE SEQUENCE [LARGE SCALE GENOMIC DNA]</scope>
    <source>
        <strain evidence="6">W744_W776</strain>
    </source>
</reference>
<dbReference type="GO" id="GO:0031965">
    <property type="term" value="C:nuclear membrane"/>
    <property type="evidence" value="ECO:0007669"/>
    <property type="project" value="UniProtKB-SubCell"/>
</dbReference>
<dbReference type="GO" id="GO:0042254">
    <property type="term" value="P:ribosome biogenesis"/>
    <property type="evidence" value="ECO:0007669"/>
    <property type="project" value="InterPro"/>
</dbReference>
<dbReference type="InterPro" id="IPR005612">
    <property type="entry name" value="CCAAT-binding_factor"/>
</dbReference>
<evidence type="ECO:0000256" key="3">
    <source>
        <dbReference type="ARBA" id="ARBA00022692"/>
    </source>
</evidence>
<comment type="similarity">
    <text evidence="2">Belongs to the CBF/MAK21 family.</text>
</comment>
<keyword evidence="4" id="KW-1133">Transmembrane helix</keyword>
<accession>A0AAV6UNF4</accession>
<evidence type="ECO:0000313" key="7">
    <source>
        <dbReference type="Proteomes" id="UP000827092"/>
    </source>
</evidence>
<dbReference type="InterPro" id="IPR016024">
    <property type="entry name" value="ARM-type_fold"/>
</dbReference>
<protein>
    <recommendedName>
        <fullName evidence="5">CCAAT-binding factor domain-containing protein</fullName>
    </recommendedName>
</protein>
<evidence type="ECO:0000256" key="2">
    <source>
        <dbReference type="ARBA" id="ARBA00007797"/>
    </source>
</evidence>
<dbReference type="SUPFAM" id="SSF48371">
    <property type="entry name" value="ARM repeat"/>
    <property type="match status" value="1"/>
</dbReference>
<keyword evidence="3" id="KW-0812">Transmembrane</keyword>
<dbReference type="EMBL" id="JAFNEN010000342">
    <property type="protein sequence ID" value="KAG8185233.1"/>
    <property type="molecule type" value="Genomic_DNA"/>
</dbReference>
<sequence length="479" mass="55062">MLQISDFDPFFRSKKNANCILQLEKTLLSDDDSCVLSSIDLFKEVFTQIFKQGMLKVPSQEDNKDEKFRSWLTSSYNDMVLHLLCYLVHENSKIQENSLGVLMTMVALEGENSNKEGWFFPNNIFQKIVNQLASQDVDQQSLIAAFQNYTCYDDIKTYLLKAILKIFTASEQVTDIFLGNMFSLLCTIKYPKEFTEESNTHVSVEGFCLKKKLFCKLFTSAWQQFLKYTNFSFCCKLPTALLKRVLLVLHKKALPHIQNPCSLTDFLTEAYTQGGVLSLLSLNGLFYLIDKQNVEYPDFFLKLYSLFDREIVNGKFSARFFYLSDLFLSSTHLPAYLVASFVKKISRIALSSTTEVILRILPFVCNILIRNPTLKSMVHRTSPQELSSDPFILEAMDPVQSKALESSLWEIKTLQNHVHPEVSSKAKLINHELPIMELGLARVLDTTIEYLYGKERKRKFTDVPAAVQKPATLQSWWTI</sequence>
<dbReference type="GO" id="GO:0032040">
    <property type="term" value="C:small-subunit processome"/>
    <property type="evidence" value="ECO:0007669"/>
    <property type="project" value="TreeGrafter"/>
</dbReference>
<comment type="caution">
    <text evidence="6">The sequence shown here is derived from an EMBL/GenBank/DDBJ whole genome shotgun (WGS) entry which is preliminary data.</text>
</comment>
<dbReference type="Proteomes" id="UP000827092">
    <property type="component" value="Unassembled WGS sequence"/>
</dbReference>
<evidence type="ECO:0000313" key="6">
    <source>
        <dbReference type="EMBL" id="KAG8185233.1"/>
    </source>
</evidence>
<feature type="domain" description="CCAAT-binding factor" evidence="5">
    <location>
        <begin position="278"/>
        <end position="425"/>
    </location>
</feature>
<evidence type="ECO:0000259" key="5">
    <source>
        <dbReference type="Pfam" id="PF03914"/>
    </source>
</evidence>
<dbReference type="PANTHER" id="PTHR12455:SF0">
    <property type="entry name" value="NUCLEOLAR COMPLEX PROTEIN 4 HOMOLOG"/>
    <property type="match status" value="1"/>
</dbReference>
<keyword evidence="4" id="KW-0472">Membrane</keyword>
<keyword evidence="7" id="KW-1185">Reference proteome</keyword>
<name>A0AAV6UNF4_9ARAC</name>
<gene>
    <name evidence="6" type="ORF">JTE90_002762</name>
</gene>
<dbReference type="PANTHER" id="PTHR12455">
    <property type="entry name" value="NUCLEOLAR COMPLEX PROTEIN 4"/>
    <property type="match status" value="1"/>
</dbReference>
<evidence type="ECO:0000256" key="1">
    <source>
        <dbReference type="ARBA" id="ARBA00004232"/>
    </source>
</evidence>
<comment type="subcellular location">
    <subcellularLocation>
        <location evidence="1">Nucleus membrane</location>
        <topology evidence="1">Multi-pass membrane protein</topology>
    </subcellularLocation>
</comment>
<dbReference type="GO" id="GO:0030692">
    <property type="term" value="C:Noc4p-Nop14p complex"/>
    <property type="evidence" value="ECO:0007669"/>
    <property type="project" value="TreeGrafter"/>
</dbReference>
<organism evidence="6 7">
    <name type="scientific">Oedothorax gibbosus</name>
    <dbReference type="NCBI Taxonomy" id="931172"/>
    <lineage>
        <taxon>Eukaryota</taxon>
        <taxon>Metazoa</taxon>
        <taxon>Ecdysozoa</taxon>
        <taxon>Arthropoda</taxon>
        <taxon>Chelicerata</taxon>
        <taxon>Arachnida</taxon>
        <taxon>Araneae</taxon>
        <taxon>Araneomorphae</taxon>
        <taxon>Entelegynae</taxon>
        <taxon>Araneoidea</taxon>
        <taxon>Linyphiidae</taxon>
        <taxon>Erigoninae</taxon>
        <taxon>Oedothorax</taxon>
    </lineage>
</organism>
<dbReference type="AlphaFoldDB" id="A0AAV6UNF4"/>
<evidence type="ECO:0000256" key="4">
    <source>
        <dbReference type="ARBA" id="ARBA00022989"/>
    </source>
</evidence>
<dbReference type="InterPro" id="IPR027193">
    <property type="entry name" value="Noc4"/>
</dbReference>
<dbReference type="Pfam" id="PF03914">
    <property type="entry name" value="CBF"/>
    <property type="match status" value="1"/>
</dbReference>
<proteinExistence type="inferred from homology"/>